<dbReference type="FunCoup" id="A0A0L0H9F9">
    <property type="interactions" value="168"/>
</dbReference>
<evidence type="ECO:0000256" key="2">
    <source>
        <dbReference type="ARBA" id="ARBA00022692"/>
    </source>
</evidence>
<sequence length="537" mass="60763">MTPSMLLFDGDHYSAGQWYLICLVILVAIQSIPRLWRSLRHLLCRQRKTVDDGQQATTHNPILVFFHRLTYFHLPFYPYYPTRLIIFLVLYILISVLFATGSITLEKDVGYPRYGYMALANLCAATIFALRNSPAYYLLALPFERTIEFHKWFGIGAMVFAWVHGGLYLRQWEAQDVTALMFNMRSRLAFGAAVAALVAFVVLAAQRPIRRRMWELFWAIHIFGFLAIFVLVNFHTTKGFEFTLPPLLLWGLDRVIRFTRGWLRPAVAETSDCNGQVTRLVVHQNPLWGRAYQAGQYVFLNVPRAGMIEWHPASIVSGAPLKNDLEGADGAFPPTQNQYTLVLRNVGSFTRRLTQVGASQEKLKVRIDGPYGKWDLVAKNYNLIVLVAGGIGATPILSVLLTVLRKSSKTGFNRKVEFIWAVQTENQIMWFADELAQASALGARIRIFVTQTSETTSSTAMVTHTEDGVKMFAGCEILYFRPHIEDVCQDIKNNFPGIETAVGVCGPPGMVRSTRDAVRKCSDVRSLWHLHAEAFDL</sequence>
<keyword evidence="5" id="KW-0560">Oxidoreductase</keyword>
<keyword evidence="4 8" id="KW-1133">Transmembrane helix</keyword>
<feature type="transmembrane region" description="Helical" evidence="8">
    <location>
        <begin position="151"/>
        <end position="168"/>
    </location>
</feature>
<dbReference type="CDD" id="cd06186">
    <property type="entry name" value="NOX_Duox_like_FAD_NADP"/>
    <property type="match status" value="1"/>
</dbReference>
<evidence type="ECO:0000259" key="9">
    <source>
        <dbReference type="PROSITE" id="PS51384"/>
    </source>
</evidence>
<evidence type="ECO:0000256" key="5">
    <source>
        <dbReference type="ARBA" id="ARBA00023002"/>
    </source>
</evidence>
<evidence type="ECO:0000256" key="8">
    <source>
        <dbReference type="SAM" id="Phobius"/>
    </source>
</evidence>
<dbReference type="EMBL" id="KQ257464">
    <property type="protein sequence ID" value="KNC97288.1"/>
    <property type="molecule type" value="Genomic_DNA"/>
</dbReference>
<keyword evidence="6" id="KW-0813">Transport</keyword>
<evidence type="ECO:0000256" key="6">
    <source>
        <dbReference type="ARBA" id="ARBA00023065"/>
    </source>
</evidence>
<dbReference type="RefSeq" id="XP_016605328.1">
    <property type="nucleotide sequence ID" value="XM_016755382.1"/>
</dbReference>
<dbReference type="GO" id="GO:0016175">
    <property type="term" value="F:superoxide-generating NAD(P)H oxidase activity"/>
    <property type="evidence" value="ECO:0007669"/>
    <property type="project" value="TreeGrafter"/>
</dbReference>
<feature type="transmembrane region" description="Helical" evidence="8">
    <location>
        <begin position="188"/>
        <end position="205"/>
    </location>
</feature>
<keyword evidence="11" id="KW-1185">Reference proteome</keyword>
<dbReference type="GO" id="GO:0005886">
    <property type="term" value="C:plasma membrane"/>
    <property type="evidence" value="ECO:0007669"/>
    <property type="project" value="TreeGrafter"/>
</dbReference>
<comment type="subcellular location">
    <subcellularLocation>
        <location evidence="1">Membrane</location>
        <topology evidence="1">Multi-pass membrane protein</topology>
    </subcellularLocation>
</comment>
<dbReference type="GO" id="GO:0000293">
    <property type="term" value="F:ferric-chelate reductase activity"/>
    <property type="evidence" value="ECO:0007669"/>
    <property type="project" value="TreeGrafter"/>
</dbReference>
<dbReference type="eggNOG" id="KOG0039">
    <property type="taxonomic scope" value="Eukaryota"/>
</dbReference>
<dbReference type="Pfam" id="PF08030">
    <property type="entry name" value="NAD_binding_6"/>
    <property type="match status" value="1"/>
</dbReference>
<accession>A0A0L0H9F9</accession>
<dbReference type="OMA" id="CWHETTC"/>
<gene>
    <name evidence="10" type="ORF">SPPG_07217</name>
</gene>
<dbReference type="VEuPathDB" id="FungiDB:SPPG_07217"/>
<reference evidence="10 11" key="1">
    <citation type="submission" date="2009-08" db="EMBL/GenBank/DDBJ databases">
        <title>The Genome Sequence of Spizellomyces punctatus strain DAOM BR117.</title>
        <authorList>
            <consortium name="The Broad Institute Genome Sequencing Platform"/>
            <person name="Russ C."/>
            <person name="Cuomo C."/>
            <person name="Shea T."/>
            <person name="Young S.K."/>
            <person name="Zeng Q."/>
            <person name="Koehrsen M."/>
            <person name="Haas B."/>
            <person name="Borodovsky M."/>
            <person name="Guigo R."/>
            <person name="Alvarado L."/>
            <person name="Berlin A."/>
            <person name="Bochicchio J."/>
            <person name="Borenstein D."/>
            <person name="Chapman S."/>
            <person name="Chen Z."/>
            <person name="Engels R."/>
            <person name="Freedman E."/>
            <person name="Gellesch M."/>
            <person name="Goldberg J."/>
            <person name="Griggs A."/>
            <person name="Gujja S."/>
            <person name="Heiman D."/>
            <person name="Hepburn T."/>
            <person name="Howarth C."/>
            <person name="Jen D."/>
            <person name="Larson L."/>
            <person name="Lewis B."/>
            <person name="Mehta T."/>
            <person name="Park D."/>
            <person name="Pearson M."/>
            <person name="Roberts A."/>
            <person name="Saif S."/>
            <person name="Shenoy N."/>
            <person name="Sisk P."/>
            <person name="Stolte C."/>
            <person name="Sykes S."/>
            <person name="Thomson T."/>
            <person name="Walk T."/>
            <person name="White J."/>
            <person name="Yandava C."/>
            <person name="Burger G."/>
            <person name="Gray M.W."/>
            <person name="Holland P.W.H."/>
            <person name="King N."/>
            <person name="Lang F.B.F."/>
            <person name="Roger A.J."/>
            <person name="Ruiz-Trillo I."/>
            <person name="Lander E."/>
            <person name="Nusbaum C."/>
        </authorList>
    </citation>
    <scope>NUCLEOTIDE SEQUENCE [LARGE SCALE GENOMIC DNA]</scope>
    <source>
        <strain evidence="10 11">DAOM BR117</strain>
    </source>
</reference>
<dbReference type="SFLD" id="SFLDS00052">
    <property type="entry name" value="Ferric_Reductase_Domain"/>
    <property type="match status" value="1"/>
</dbReference>
<keyword evidence="3" id="KW-0249">Electron transport</keyword>
<dbReference type="SUPFAM" id="SSF63380">
    <property type="entry name" value="Riboflavin synthase domain-like"/>
    <property type="match status" value="1"/>
</dbReference>
<dbReference type="InterPro" id="IPR013130">
    <property type="entry name" value="Fe3_Rdtase_TM_dom"/>
</dbReference>
<dbReference type="SUPFAM" id="SSF52343">
    <property type="entry name" value="Ferredoxin reductase-like, C-terminal NADP-linked domain"/>
    <property type="match status" value="1"/>
</dbReference>
<dbReference type="Pfam" id="PF08022">
    <property type="entry name" value="FAD_binding_8"/>
    <property type="match status" value="1"/>
</dbReference>
<dbReference type="STRING" id="645134.A0A0L0H9F9"/>
<dbReference type="InterPro" id="IPR039261">
    <property type="entry name" value="FNR_nucleotide-bd"/>
</dbReference>
<feature type="transmembrane region" description="Helical" evidence="8">
    <location>
        <begin position="111"/>
        <end position="130"/>
    </location>
</feature>
<dbReference type="InParanoid" id="A0A0L0H9F9"/>
<dbReference type="InterPro" id="IPR013121">
    <property type="entry name" value="Fe_red_NAD-bd_6"/>
</dbReference>
<evidence type="ECO:0000313" key="11">
    <source>
        <dbReference type="Proteomes" id="UP000053201"/>
    </source>
</evidence>
<proteinExistence type="predicted"/>
<dbReference type="GO" id="GO:0033215">
    <property type="term" value="P:reductive iron assimilation"/>
    <property type="evidence" value="ECO:0007669"/>
    <property type="project" value="TreeGrafter"/>
</dbReference>
<dbReference type="Proteomes" id="UP000053201">
    <property type="component" value="Unassembled WGS sequence"/>
</dbReference>
<protein>
    <recommendedName>
        <fullName evidence="9">FAD-binding FR-type domain-containing protein</fullName>
    </recommendedName>
</protein>
<dbReference type="InterPro" id="IPR013112">
    <property type="entry name" value="FAD-bd_8"/>
</dbReference>
<dbReference type="PANTHER" id="PTHR11972:SF69">
    <property type="entry name" value="FERRIC REDUCTION OXIDASE 6-RELATED"/>
    <property type="match status" value="1"/>
</dbReference>
<dbReference type="InterPro" id="IPR050369">
    <property type="entry name" value="RBOH/FRE"/>
</dbReference>
<dbReference type="AlphaFoldDB" id="A0A0L0H9F9"/>
<dbReference type="Pfam" id="PF01794">
    <property type="entry name" value="Ferric_reduct"/>
    <property type="match status" value="1"/>
</dbReference>
<dbReference type="GeneID" id="27690447"/>
<keyword evidence="7 8" id="KW-0472">Membrane</keyword>
<evidence type="ECO:0000313" key="10">
    <source>
        <dbReference type="EMBL" id="KNC97288.1"/>
    </source>
</evidence>
<evidence type="ECO:0000256" key="7">
    <source>
        <dbReference type="ARBA" id="ARBA00023136"/>
    </source>
</evidence>
<feature type="domain" description="FAD-binding FR-type" evidence="9">
    <location>
        <begin position="260"/>
        <end position="377"/>
    </location>
</feature>
<feature type="transmembrane region" description="Helical" evidence="8">
    <location>
        <begin position="16"/>
        <end position="36"/>
    </location>
</feature>
<keyword evidence="2 8" id="KW-0812">Transmembrane</keyword>
<name>A0A0L0H9F9_SPIPD</name>
<feature type="transmembrane region" description="Helical" evidence="8">
    <location>
        <begin position="84"/>
        <end position="105"/>
    </location>
</feature>
<evidence type="ECO:0000256" key="1">
    <source>
        <dbReference type="ARBA" id="ARBA00004141"/>
    </source>
</evidence>
<dbReference type="Gene3D" id="3.40.50.80">
    <property type="entry name" value="Nucleotide-binding domain of ferredoxin-NADP reductase (FNR) module"/>
    <property type="match status" value="1"/>
</dbReference>
<evidence type="ECO:0000256" key="3">
    <source>
        <dbReference type="ARBA" id="ARBA00022982"/>
    </source>
</evidence>
<dbReference type="PANTHER" id="PTHR11972">
    <property type="entry name" value="NADPH OXIDASE"/>
    <property type="match status" value="1"/>
</dbReference>
<dbReference type="InterPro" id="IPR017927">
    <property type="entry name" value="FAD-bd_FR_type"/>
</dbReference>
<organism evidence="10 11">
    <name type="scientific">Spizellomyces punctatus (strain DAOM BR117)</name>
    <dbReference type="NCBI Taxonomy" id="645134"/>
    <lineage>
        <taxon>Eukaryota</taxon>
        <taxon>Fungi</taxon>
        <taxon>Fungi incertae sedis</taxon>
        <taxon>Chytridiomycota</taxon>
        <taxon>Chytridiomycota incertae sedis</taxon>
        <taxon>Chytridiomycetes</taxon>
        <taxon>Spizellomycetales</taxon>
        <taxon>Spizellomycetaceae</taxon>
        <taxon>Spizellomyces</taxon>
    </lineage>
</organism>
<dbReference type="SFLD" id="SFLDG01168">
    <property type="entry name" value="Ferric_reductase_subgroup_(FRE"/>
    <property type="match status" value="1"/>
</dbReference>
<dbReference type="PROSITE" id="PS51384">
    <property type="entry name" value="FAD_FR"/>
    <property type="match status" value="1"/>
</dbReference>
<feature type="transmembrane region" description="Helical" evidence="8">
    <location>
        <begin position="217"/>
        <end position="236"/>
    </location>
</feature>
<dbReference type="OrthoDB" id="27096at2759"/>
<dbReference type="Gene3D" id="2.40.30.10">
    <property type="entry name" value="Translation factors"/>
    <property type="match status" value="1"/>
</dbReference>
<feature type="transmembrane region" description="Helical" evidence="8">
    <location>
        <begin position="383"/>
        <end position="404"/>
    </location>
</feature>
<keyword evidence="6" id="KW-0406">Ion transport</keyword>
<evidence type="ECO:0000256" key="4">
    <source>
        <dbReference type="ARBA" id="ARBA00022989"/>
    </source>
</evidence>
<dbReference type="InterPro" id="IPR017938">
    <property type="entry name" value="Riboflavin_synthase-like_b-brl"/>
</dbReference>